<dbReference type="Proteomes" id="UP000295055">
    <property type="component" value="Unassembled WGS sequence"/>
</dbReference>
<accession>A0A4R3NFB4</accession>
<feature type="non-terminal residue" evidence="1">
    <location>
        <position position="1"/>
    </location>
</feature>
<sequence length="45" mass="5174">QQCQVKFDLRHIDVSADMPIRQVSYRCVSGQPQVQLVTTNTPETR</sequence>
<proteinExistence type="predicted"/>
<dbReference type="EMBL" id="SMAS01000012">
    <property type="protein sequence ID" value="TCT29273.1"/>
    <property type="molecule type" value="Genomic_DNA"/>
</dbReference>
<comment type="caution">
    <text evidence="1">The sequence shown here is derived from an EMBL/GenBank/DDBJ whole genome shotgun (WGS) entry which is preliminary data.</text>
</comment>
<reference evidence="1 2" key="1">
    <citation type="submission" date="2019-03" db="EMBL/GenBank/DDBJ databases">
        <title>Genomic analyses of the natural microbiome of Caenorhabditis elegans.</title>
        <authorList>
            <person name="Samuel B."/>
        </authorList>
    </citation>
    <scope>NUCLEOTIDE SEQUENCE [LARGE SCALE GENOMIC DNA]</scope>
    <source>
        <strain evidence="1 2">JUb102</strain>
    </source>
</reference>
<evidence type="ECO:0000313" key="2">
    <source>
        <dbReference type="Proteomes" id="UP000295055"/>
    </source>
</evidence>
<name>A0A4R3NFB4_9GAMM</name>
<evidence type="ECO:0000313" key="1">
    <source>
        <dbReference type="EMBL" id="TCT29273.1"/>
    </source>
</evidence>
<gene>
    <name evidence="1" type="ORF">EC835_1121</name>
</gene>
<dbReference type="AlphaFoldDB" id="A0A4R3NFB4"/>
<protein>
    <submittedName>
        <fullName evidence="1">Uncharacterized protein</fullName>
    </submittedName>
</protein>
<organism evidence="1 2">
    <name type="scientific">Providencia alcalifaciens</name>
    <dbReference type="NCBI Taxonomy" id="126385"/>
    <lineage>
        <taxon>Bacteria</taxon>
        <taxon>Pseudomonadati</taxon>
        <taxon>Pseudomonadota</taxon>
        <taxon>Gammaproteobacteria</taxon>
        <taxon>Enterobacterales</taxon>
        <taxon>Morganellaceae</taxon>
        <taxon>Providencia</taxon>
    </lineage>
</organism>